<dbReference type="RefSeq" id="WP_176974668.1">
    <property type="nucleotide sequence ID" value="NZ_JABZEO010000001.1"/>
</dbReference>
<dbReference type="CDD" id="cd07361">
    <property type="entry name" value="MEMO_like"/>
    <property type="match status" value="1"/>
</dbReference>
<dbReference type="PANTHER" id="PTHR11060:SF0">
    <property type="entry name" value="PROTEIN MEMO1"/>
    <property type="match status" value="1"/>
</dbReference>
<evidence type="ECO:0000256" key="2">
    <source>
        <dbReference type="HAMAP-Rule" id="MF_00055"/>
    </source>
</evidence>
<sequence length="267" mass="28408">MPTIRQPAVADQFYPGDPAELGRMLDALLAEPPASASSNPGATPPKALIVPHAGYIYSGPIAATAYATLAPVRDRIRRVVLLGPSHRLPFIGLAATSADVFATPLGPVPIDRAAVERALTLPQVHLLDAAHAQEHSLEVQLPFLQRVLDAFSLVPLVVGEAAPESVAEVLDLLWGGPETLILVSSDLTHYLDYRTARRIDAQTSEAIEALRPEAIGYDQACGRAPLNGLLTLARRRGLQAETLDLRNSGDTAGSRDQVVGYGAYAIH</sequence>
<evidence type="ECO:0000313" key="3">
    <source>
        <dbReference type="EMBL" id="NVZ07866.1"/>
    </source>
</evidence>
<dbReference type="InterPro" id="IPR002737">
    <property type="entry name" value="MEMO1_fam"/>
</dbReference>
<dbReference type="PANTHER" id="PTHR11060">
    <property type="entry name" value="PROTEIN MEMO1"/>
    <property type="match status" value="1"/>
</dbReference>
<dbReference type="NCBIfam" id="TIGR04336">
    <property type="entry name" value="AmmeMemoSam_B"/>
    <property type="match status" value="1"/>
</dbReference>
<comment type="caution">
    <text evidence="3">The sequence shown here is derived from an EMBL/GenBank/DDBJ whole genome shotgun (WGS) entry which is preliminary data.</text>
</comment>
<organism evidence="3 4">
    <name type="scientific">Allochromatium humboldtianum</name>
    <dbReference type="NCBI Taxonomy" id="504901"/>
    <lineage>
        <taxon>Bacteria</taxon>
        <taxon>Pseudomonadati</taxon>
        <taxon>Pseudomonadota</taxon>
        <taxon>Gammaproteobacteria</taxon>
        <taxon>Chromatiales</taxon>
        <taxon>Chromatiaceae</taxon>
        <taxon>Allochromatium</taxon>
    </lineage>
</organism>
<dbReference type="Proteomes" id="UP000592294">
    <property type="component" value="Unassembled WGS sequence"/>
</dbReference>
<evidence type="ECO:0000313" key="4">
    <source>
        <dbReference type="Proteomes" id="UP000592294"/>
    </source>
</evidence>
<reference evidence="3 4" key="1">
    <citation type="submission" date="2020-06" db="EMBL/GenBank/DDBJ databases">
        <title>Whole-genome sequence of Allochromatium humboldtianum DSM 21881, type strain.</title>
        <authorList>
            <person name="Kyndt J.A."/>
            <person name="Meyer T.E."/>
        </authorList>
    </citation>
    <scope>NUCLEOTIDE SEQUENCE [LARGE SCALE GENOMIC DNA]</scope>
    <source>
        <strain evidence="3 4">DSM 21881</strain>
    </source>
</reference>
<keyword evidence="4" id="KW-1185">Reference proteome</keyword>
<dbReference type="Pfam" id="PF01875">
    <property type="entry name" value="Memo"/>
    <property type="match status" value="1"/>
</dbReference>
<name>A0A850R649_9GAMM</name>
<dbReference type="Gene3D" id="3.40.830.10">
    <property type="entry name" value="LigB-like"/>
    <property type="match status" value="1"/>
</dbReference>
<gene>
    <name evidence="3" type="primary">amrB</name>
    <name evidence="3" type="ORF">HW932_01150</name>
</gene>
<dbReference type="HAMAP" id="MF_00055">
    <property type="entry name" value="MEMO1"/>
    <property type="match status" value="1"/>
</dbReference>
<dbReference type="AlphaFoldDB" id="A0A850R649"/>
<evidence type="ECO:0000256" key="1">
    <source>
        <dbReference type="ARBA" id="ARBA00006315"/>
    </source>
</evidence>
<accession>A0A850R649</accession>
<comment type="similarity">
    <text evidence="1 2">Belongs to the MEMO1 family.</text>
</comment>
<protein>
    <recommendedName>
        <fullName evidence="2">MEMO1 family protein HW932_01150</fullName>
    </recommendedName>
</protein>
<proteinExistence type="inferred from homology"/>
<dbReference type="EMBL" id="JABZEO010000001">
    <property type="protein sequence ID" value="NVZ07866.1"/>
    <property type="molecule type" value="Genomic_DNA"/>
</dbReference>